<protein>
    <submittedName>
        <fullName evidence="2">Uncharacterized protein</fullName>
    </submittedName>
</protein>
<organism evidence="2 3">
    <name type="scientific">Candidatus Ghiorseimicrobium undicola</name>
    <dbReference type="NCBI Taxonomy" id="1974746"/>
    <lineage>
        <taxon>Bacteria</taxon>
        <taxon>Pseudomonadati</taxon>
        <taxon>Candidatus Omnitrophota</taxon>
        <taxon>Candidatus Ghiorseimicrobium</taxon>
    </lineage>
</organism>
<gene>
    <name evidence="2" type="ORF">COV72_01760</name>
</gene>
<sequence length="145" mass="17364">MSEQFKDGDFLPSGPGEQDVMALLRKIQQQLVFLEKKIDNLAGQPQERPFRPKHFSKSFRSFGHHRRHQRDNDNSSGEKRFERPGNFEKDYGRQKKRFGRKQESGDTFQQGSSNQERRFEKRNGREDREVDRKKKPFFYGRKGQR</sequence>
<comment type="caution">
    <text evidence="2">The sequence shown here is derived from an EMBL/GenBank/DDBJ whole genome shotgun (WGS) entry which is preliminary data.</text>
</comment>
<evidence type="ECO:0000313" key="2">
    <source>
        <dbReference type="EMBL" id="PIQ89664.1"/>
    </source>
</evidence>
<name>A0A2H0M168_9BACT</name>
<dbReference type="Proteomes" id="UP000229641">
    <property type="component" value="Unassembled WGS sequence"/>
</dbReference>
<dbReference type="EMBL" id="PCWA01000026">
    <property type="protein sequence ID" value="PIQ89664.1"/>
    <property type="molecule type" value="Genomic_DNA"/>
</dbReference>
<reference evidence="2 3" key="1">
    <citation type="submission" date="2017-09" db="EMBL/GenBank/DDBJ databases">
        <title>Depth-based differentiation of microbial function through sediment-hosted aquifers and enrichment of novel symbionts in the deep terrestrial subsurface.</title>
        <authorList>
            <person name="Probst A.J."/>
            <person name="Ladd B."/>
            <person name="Jarett J.K."/>
            <person name="Geller-Mcgrath D.E."/>
            <person name="Sieber C.M."/>
            <person name="Emerson J.B."/>
            <person name="Anantharaman K."/>
            <person name="Thomas B.C."/>
            <person name="Malmstrom R."/>
            <person name="Stieglmeier M."/>
            <person name="Klingl A."/>
            <person name="Woyke T."/>
            <person name="Ryan C.M."/>
            <person name="Banfield J.F."/>
        </authorList>
    </citation>
    <scope>NUCLEOTIDE SEQUENCE [LARGE SCALE GENOMIC DNA]</scope>
    <source>
        <strain evidence="2">CG11_big_fil_rev_8_21_14_0_20_42_13</strain>
    </source>
</reference>
<evidence type="ECO:0000313" key="3">
    <source>
        <dbReference type="Proteomes" id="UP000229641"/>
    </source>
</evidence>
<dbReference type="AlphaFoldDB" id="A0A2H0M168"/>
<evidence type="ECO:0000256" key="1">
    <source>
        <dbReference type="SAM" id="MobiDB-lite"/>
    </source>
</evidence>
<feature type="compositionally biased region" description="Basic and acidic residues" evidence="1">
    <location>
        <begin position="115"/>
        <end position="132"/>
    </location>
</feature>
<proteinExistence type="predicted"/>
<accession>A0A2H0M168</accession>
<feature type="compositionally biased region" description="Basic and acidic residues" evidence="1">
    <location>
        <begin position="70"/>
        <end position="93"/>
    </location>
</feature>
<feature type="region of interest" description="Disordered" evidence="1">
    <location>
        <begin position="42"/>
        <end position="145"/>
    </location>
</feature>
<feature type="compositionally biased region" description="Basic residues" evidence="1">
    <location>
        <begin position="51"/>
        <end position="69"/>
    </location>
</feature>
<feature type="compositionally biased region" description="Polar residues" evidence="1">
    <location>
        <begin position="105"/>
        <end position="114"/>
    </location>
</feature>